<evidence type="ECO:0000313" key="6">
    <source>
        <dbReference type="Proteomes" id="UP001157017"/>
    </source>
</evidence>
<dbReference type="PANTHER" id="PTHR43586:SF8">
    <property type="entry name" value="CYSTEINE DESULFURASE 1, CHLOROPLASTIC"/>
    <property type="match status" value="1"/>
</dbReference>
<evidence type="ECO:0000256" key="2">
    <source>
        <dbReference type="ARBA" id="ARBA00022898"/>
    </source>
</evidence>
<feature type="domain" description="Aminotransferase class V" evidence="4">
    <location>
        <begin position="39"/>
        <end position="113"/>
    </location>
</feature>
<reference evidence="6" key="1">
    <citation type="journal article" date="2019" name="Int. J. Syst. Evol. Microbiol.">
        <title>The Global Catalogue of Microorganisms (GCM) 10K type strain sequencing project: providing services to taxonomists for standard genome sequencing and annotation.</title>
        <authorList>
            <consortium name="The Broad Institute Genomics Platform"/>
            <consortium name="The Broad Institute Genome Sequencing Center for Infectious Disease"/>
            <person name="Wu L."/>
            <person name="Ma J."/>
        </authorList>
    </citation>
    <scope>NUCLEOTIDE SEQUENCE [LARGE SCALE GENOMIC DNA]</scope>
    <source>
        <strain evidence="6">NBRC 108730</strain>
    </source>
</reference>
<dbReference type="Proteomes" id="UP001157017">
    <property type="component" value="Unassembled WGS sequence"/>
</dbReference>
<protein>
    <recommendedName>
        <fullName evidence="4">Aminotransferase class V domain-containing protein</fullName>
    </recommendedName>
</protein>
<feature type="compositionally biased region" description="Low complexity" evidence="3">
    <location>
        <begin position="119"/>
        <end position="144"/>
    </location>
</feature>
<dbReference type="InterPro" id="IPR015421">
    <property type="entry name" value="PyrdxlP-dep_Trfase_major"/>
</dbReference>
<sequence>MTDRTQSHPPETPVLRRVREGVIGAGLVLDGPYGARSAVYADWTATGRSIDLVEDWIRAQVLPRYANTHTESSATGAQTGLLREDARAEIAAAVGADAGDAVVFCGSGATAAIHKPGRGARPAHPVGGRGPVAPRAARAGGRTTARAARPLRAPLQRACPGASRWPTW</sequence>
<dbReference type="Pfam" id="PF00266">
    <property type="entry name" value="Aminotran_5"/>
    <property type="match status" value="1"/>
</dbReference>
<keyword evidence="2" id="KW-0663">Pyridoxal phosphate</keyword>
<evidence type="ECO:0000313" key="5">
    <source>
        <dbReference type="EMBL" id="GMA85744.1"/>
    </source>
</evidence>
<keyword evidence="6" id="KW-1185">Reference proteome</keyword>
<gene>
    <name evidence="5" type="ORF">GCM10025868_09940</name>
</gene>
<dbReference type="PANTHER" id="PTHR43586">
    <property type="entry name" value="CYSTEINE DESULFURASE"/>
    <property type="match status" value="1"/>
</dbReference>
<comment type="cofactor">
    <cofactor evidence="1">
        <name>pyridoxal 5'-phosphate</name>
        <dbReference type="ChEBI" id="CHEBI:597326"/>
    </cofactor>
</comment>
<organism evidence="5 6">
    <name type="scientific">Angustibacter aerolatus</name>
    <dbReference type="NCBI Taxonomy" id="1162965"/>
    <lineage>
        <taxon>Bacteria</taxon>
        <taxon>Bacillati</taxon>
        <taxon>Actinomycetota</taxon>
        <taxon>Actinomycetes</taxon>
        <taxon>Kineosporiales</taxon>
        <taxon>Kineosporiaceae</taxon>
    </lineage>
</organism>
<dbReference type="Gene3D" id="3.40.640.10">
    <property type="entry name" value="Type I PLP-dependent aspartate aminotransferase-like (Major domain)"/>
    <property type="match status" value="1"/>
</dbReference>
<proteinExistence type="predicted"/>
<comment type="caution">
    <text evidence="5">The sequence shown here is derived from an EMBL/GenBank/DDBJ whole genome shotgun (WGS) entry which is preliminary data.</text>
</comment>
<evidence type="ECO:0000259" key="4">
    <source>
        <dbReference type="Pfam" id="PF00266"/>
    </source>
</evidence>
<accession>A0ABQ6JF24</accession>
<evidence type="ECO:0000256" key="3">
    <source>
        <dbReference type="SAM" id="MobiDB-lite"/>
    </source>
</evidence>
<name>A0ABQ6JF24_9ACTN</name>
<dbReference type="EMBL" id="BSUZ01000001">
    <property type="protein sequence ID" value="GMA85744.1"/>
    <property type="molecule type" value="Genomic_DNA"/>
</dbReference>
<dbReference type="SUPFAM" id="SSF53383">
    <property type="entry name" value="PLP-dependent transferases"/>
    <property type="match status" value="1"/>
</dbReference>
<dbReference type="InterPro" id="IPR015424">
    <property type="entry name" value="PyrdxlP-dep_Trfase"/>
</dbReference>
<dbReference type="InterPro" id="IPR000192">
    <property type="entry name" value="Aminotrans_V_dom"/>
</dbReference>
<feature type="region of interest" description="Disordered" evidence="3">
    <location>
        <begin position="115"/>
        <end position="144"/>
    </location>
</feature>
<evidence type="ECO:0000256" key="1">
    <source>
        <dbReference type="ARBA" id="ARBA00001933"/>
    </source>
</evidence>